<evidence type="ECO:0000256" key="3">
    <source>
        <dbReference type="ARBA" id="ARBA00021315"/>
    </source>
</evidence>
<evidence type="ECO:0000256" key="4">
    <source>
        <dbReference type="ARBA" id="ARBA00022741"/>
    </source>
</evidence>
<evidence type="ECO:0000256" key="2">
    <source>
        <dbReference type="ARBA" id="ARBA00009441"/>
    </source>
</evidence>
<dbReference type="Proteomes" id="UP000234560">
    <property type="component" value="Chromosome"/>
</dbReference>
<comment type="function">
    <text evidence="1 9">May be involved in recombinational repair of damaged DNA.</text>
</comment>
<evidence type="ECO:0000313" key="12">
    <source>
        <dbReference type="EMBL" id="WOT03439.1"/>
    </source>
</evidence>
<dbReference type="PANTHER" id="PTHR11059">
    <property type="entry name" value="DNA REPAIR PROTEIN RECN"/>
    <property type="match status" value="1"/>
</dbReference>
<dbReference type="PIRSF" id="PIRSF003128">
    <property type="entry name" value="RecN"/>
    <property type="match status" value="1"/>
</dbReference>
<dbReference type="InterPro" id="IPR003395">
    <property type="entry name" value="RecF/RecN/SMC_N"/>
</dbReference>
<evidence type="ECO:0000256" key="7">
    <source>
        <dbReference type="ARBA" id="ARBA00023204"/>
    </source>
</evidence>
<evidence type="ECO:0000256" key="5">
    <source>
        <dbReference type="ARBA" id="ARBA00022763"/>
    </source>
</evidence>
<keyword evidence="7 9" id="KW-0234">DNA repair</keyword>
<dbReference type="GO" id="GO:0006310">
    <property type="term" value="P:DNA recombination"/>
    <property type="evidence" value="ECO:0007669"/>
    <property type="project" value="InterPro"/>
</dbReference>
<dbReference type="AlphaFoldDB" id="A0AAF1BTR3"/>
<dbReference type="GO" id="GO:0006281">
    <property type="term" value="P:DNA repair"/>
    <property type="evidence" value="ECO:0007669"/>
    <property type="project" value="UniProtKB-KW"/>
</dbReference>
<evidence type="ECO:0000256" key="6">
    <source>
        <dbReference type="ARBA" id="ARBA00022840"/>
    </source>
</evidence>
<dbReference type="SUPFAM" id="SSF52540">
    <property type="entry name" value="P-loop containing nucleoside triphosphate hydrolases"/>
    <property type="match status" value="2"/>
</dbReference>
<dbReference type="RefSeq" id="WP_101679454.1">
    <property type="nucleotide sequence ID" value="NZ_CP136958.1"/>
</dbReference>
<protein>
    <recommendedName>
        <fullName evidence="3 9">DNA repair protein RecN</fullName>
    </recommendedName>
    <alternativeName>
        <fullName evidence="8 9">Recombination protein N</fullName>
    </alternativeName>
</protein>
<dbReference type="InterPro" id="IPR004604">
    <property type="entry name" value="DNA_recomb/repair_RecN"/>
</dbReference>
<reference evidence="12" key="2">
    <citation type="submission" date="2023-10" db="EMBL/GenBank/DDBJ databases">
        <authorList>
            <person name="Choi B."/>
        </authorList>
    </citation>
    <scope>NUCLEOTIDE SEQUENCE</scope>
    <source>
        <strain evidence="12">UMB0763</strain>
    </source>
</reference>
<reference evidence="12" key="1">
    <citation type="submission" date="2017-12" db="EMBL/GenBank/DDBJ databases">
        <authorList>
            <person name="Thomas-White K."/>
            <person name="Wolfe A.J."/>
        </authorList>
    </citation>
    <scope>NUCLEOTIDE SEQUENCE</scope>
    <source>
        <strain evidence="12">UMB0763</strain>
    </source>
</reference>
<dbReference type="CDD" id="cd03241">
    <property type="entry name" value="ABC_RecN"/>
    <property type="match status" value="2"/>
</dbReference>
<sequence>MLSELAIRNLGVLTAAGAQPGPGLTVVTGETGAGKTMVVESLRLLKGDRADASRVRTGCKKAMVEGHFTVDKPERDAVVELGGEIDENGEVLITRSVTDQGRSKAYLGGRAVPAGVLREVTENLITIHGQHDQLRLMSPDAQRDAVDESDPAIAPLRENYVKAFDTWRELARELKNKTERRRELAQEADRLRFAIEEISRVSPQAGEDESLATLVHRLQSVDQLREAASTALAIIDGDEESFEDASAASALGEAQAALAAADDEELTRLADVLAGVTSQLSEVSADLGRFLDNLPLDPEALDEALARQHALKGLTRKYAPDLDGVIAWWKKAETKLGKLDVSEGSLEELKRKVARAEKTLRGAGQKLTRARDTAARALSEAVTGEIRALSMPNSTFGVVIQPIKPTATGCDQVEFQLDGKKLSSSASGGELSRVMLAIEVIVSSGGSTLVFDEVDQGVGGRAAVQIGKRLALLARTNQVIVVTHLPQVAAYAQTHIFVSKDVEKEQSESAVKVLEGEERVEEIARMMAGMDDSATGRAHATELLQRAREFTAGHAE</sequence>
<feature type="coiled-coil region" evidence="10">
    <location>
        <begin position="167"/>
        <end position="194"/>
    </location>
</feature>
<keyword evidence="5 9" id="KW-0227">DNA damage</keyword>
<gene>
    <name evidence="12" type="primary">recN</name>
    <name evidence="12" type="ORF">CYJ47_06735</name>
</gene>
<evidence type="ECO:0000256" key="10">
    <source>
        <dbReference type="SAM" id="Coils"/>
    </source>
</evidence>
<dbReference type="GO" id="GO:0043590">
    <property type="term" value="C:bacterial nucleoid"/>
    <property type="evidence" value="ECO:0007669"/>
    <property type="project" value="TreeGrafter"/>
</dbReference>
<feature type="domain" description="RecF/RecN/SMC N-terminal" evidence="11">
    <location>
        <begin position="5"/>
        <end position="500"/>
    </location>
</feature>
<organism evidence="12 13">
    <name type="scientific">Corynebacterium pyruviciproducens</name>
    <dbReference type="NCBI Taxonomy" id="598660"/>
    <lineage>
        <taxon>Bacteria</taxon>
        <taxon>Bacillati</taxon>
        <taxon>Actinomycetota</taxon>
        <taxon>Actinomycetes</taxon>
        <taxon>Mycobacteriales</taxon>
        <taxon>Corynebacteriaceae</taxon>
        <taxon>Corynebacterium</taxon>
    </lineage>
</organism>
<keyword evidence="4" id="KW-0547">Nucleotide-binding</keyword>
<comment type="similarity">
    <text evidence="2 9">Belongs to the RecN family.</text>
</comment>
<keyword evidence="6" id="KW-0067">ATP-binding</keyword>
<dbReference type="PANTHER" id="PTHR11059:SF0">
    <property type="entry name" value="DNA REPAIR PROTEIN RECN"/>
    <property type="match status" value="1"/>
</dbReference>
<dbReference type="NCBIfam" id="TIGR00634">
    <property type="entry name" value="recN"/>
    <property type="match status" value="1"/>
</dbReference>
<evidence type="ECO:0000313" key="13">
    <source>
        <dbReference type="Proteomes" id="UP000234560"/>
    </source>
</evidence>
<keyword evidence="10" id="KW-0175">Coiled coil</keyword>
<dbReference type="GO" id="GO:0005524">
    <property type="term" value="F:ATP binding"/>
    <property type="evidence" value="ECO:0007669"/>
    <property type="project" value="UniProtKB-KW"/>
</dbReference>
<name>A0AAF1BTR3_9CORY</name>
<dbReference type="EMBL" id="CP136958">
    <property type="protein sequence ID" value="WOT03439.1"/>
    <property type="molecule type" value="Genomic_DNA"/>
</dbReference>
<dbReference type="Pfam" id="PF02463">
    <property type="entry name" value="SMC_N"/>
    <property type="match status" value="1"/>
</dbReference>
<dbReference type="InterPro" id="IPR027417">
    <property type="entry name" value="P-loop_NTPase"/>
</dbReference>
<evidence type="ECO:0000259" key="11">
    <source>
        <dbReference type="Pfam" id="PF02463"/>
    </source>
</evidence>
<dbReference type="KEGG" id="cpyr:CYJ47_06735"/>
<dbReference type="GO" id="GO:0009432">
    <property type="term" value="P:SOS response"/>
    <property type="evidence" value="ECO:0007669"/>
    <property type="project" value="TreeGrafter"/>
</dbReference>
<proteinExistence type="inferred from homology"/>
<evidence type="ECO:0000256" key="1">
    <source>
        <dbReference type="ARBA" id="ARBA00003618"/>
    </source>
</evidence>
<feature type="coiled-coil region" evidence="10">
    <location>
        <begin position="339"/>
        <end position="366"/>
    </location>
</feature>
<evidence type="ECO:0000256" key="8">
    <source>
        <dbReference type="ARBA" id="ARBA00033408"/>
    </source>
</evidence>
<dbReference type="Gene3D" id="3.40.50.300">
    <property type="entry name" value="P-loop containing nucleotide triphosphate hydrolases"/>
    <property type="match status" value="2"/>
</dbReference>
<accession>A0AAF1BTR3</accession>
<evidence type="ECO:0000256" key="9">
    <source>
        <dbReference type="PIRNR" id="PIRNR003128"/>
    </source>
</evidence>